<dbReference type="EMBL" id="CP115543">
    <property type="protein sequence ID" value="WNH49190.1"/>
    <property type="molecule type" value="Genomic_DNA"/>
</dbReference>
<proteinExistence type="predicted"/>
<evidence type="ECO:0000313" key="1">
    <source>
        <dbReference type="EMBL" id="WNH49190.1"/>
    </source>
</evidence>
<sequence>MERIDSDWLRDFDAAMLVFFAINHKEAGMDEGELGWYADLPPKEAALAYGRDIDLCRVDTFWS</sequence>
<reference evidence="1 2" key="1">
    <citation type="submission" date="2022-12" db="EMBL/GenBank/DDBJ databases">
        <title>Two new species, Stenotrophomonas aracearum and Stenotrophomonas oahuensis, isolated from Anthurium (Araceae family) in Hawaii.</title>
        <authorList>
            <person name="Chunag S.C."/>
            <person name="Dobhal S."/>
            <person name="Alvarez A."/>
            <person name="Arif M."/>
        </authorList>
    </citation>
    <scope>NUCLEOTIDE SEQUENCE [LARGE SCALE GENOMIC DNA]</scope>
    <source>
        <strain evidence="1 2">A5588</strain>
    </source>
</reference>
<dbReference type="RefSeq" id="WP_311183678.1">
    <property type="nucleotide sequence ID" value="NZ_CP115543.1"/>
</dbReference>
<organism evidence="1 2">
    <name type="scientific">Stenotrophomonas aracearum</name>
    <dbReference type="NCBI Taxonomy" id="3003272"/>
    <lineage>
        <taxon>Bacteria</taxon>
        <taxon>Pseudomonadati</taxon>
        <taxon>Pseudomonadota</taxon>
        <taxon>Gammaproteobacteria</taxon>
        <taxon>Lysobacterales</taxon>
        <taxon>Lysobacteraceae</taxon>
        <taxon>Stenotrophomonas</taxon>
    </lineage>
</organism>
<keyword evidence="2" id="KW-1185">Reference proteome</keyword>
<dbReference type="Proteomes" id="UP001305421">
    <property type="component" value="Chromosome"/>
</dbReference>
<gene>
    <name evidence="1" type="ORF">PDM28_02335</name>
</gene>
<evidence type="ECO:0000313" key="2">
    <source>
        <dbReference type="Proteomes" id="UP001305421"/>
    </source>
</evidence>
<name>A0ABY9YFF1_9GAMM</name>
<protein>
    <submittedName>
        <fullName evidence="1">Uncharacterized protein</fullName>
    </submittedName>
</protein>
<accession>A0ABY9YFF1</accession>